<comment type="caution">
    <text evidence="1">The sequence shown here is derived from an EMBL/GenBank/DDBJ whole genome shotgun (WGS) entry which is preliminary data.</text>
</comment>
<dbReference type="AlphaFoldDB" id="A0A6N6VII2"/>
<name>A0A6N6VII2_9HYPH</name>
<dbReference type="EMBL" id="WESC01000005">
    <property type="protein sequence ID" value="KAB7740687.1"/>
    <property type="molecule type" value="Genomic_DNA"/>
</dbReference>
<proteinExistence type="predicted"/>
<evidence type="ECO:0000313" key="1">
    <source>
        <dbReference type="EMBL" id="KAB7740687.1"/>
    </source>
</evidence>
<protein>
    <submittedName>
        <fullName evidence="1">Uncharacterized protein</fullName>
    </submittedName>
</protein>
<dbReference type="Proteomes" id="UP000468901">
    <property type="component" value="Unassembled WGS sequence"/>
</dbReference>
<evidence type="ECO:0000313" key="2">
    <source>
        <dbReference type="Proteomes" id="UP000468901"/>
    </source>
</evidence>
<keyword evidence="2" id="KW-1185">Reference proteome</keyword>
<gene>
    <name evidence="1" type="ORF">F2P47_06455</name>
</gene>
<dbReference type="RefSeq" id="WP_152215442.1">
    <property type="nucleotide sequence ID" value="NZ_WESC01000005.1"/>
</dbReference>
<accession>A0A6N6VII2</accession>
<organism evidence="1 2">
    <name type="scientific">Parvibaculum sedimenti</name>
    <dbReference type="NCBI Taxonomy" id="2608632"/>
    <lineage>
        <taxon>Bacteria</taxon>
        <taxon>Pseudomonadati</taxon>
        <taxon>Pseudomonadota</taxon>
        <taxon>Alphaproteobacteria</taxon>
        <taxon>Hyphomicrobiales</taxon>
        <taxon>Parvibaculaceae</taxon>
        <taxon>Parvibaculum</taxon>
    </lineage>
</organism>
<sequence length="90" mass="9520">MSAINTYLIRAASPEELHAALVAASVGKARAFAWDADRFDDARVRLPYPETSPGATDPETGAATEAPTGMWLCEVVLVNEEDAALVAMQG</sequence>
<reference evidence="1 2" key="1">
    <citation type="submission" date="2019-09" db="EMBL/GenBank/DDBJ databases">
        <title>Parvibaculum sedimenti sp. nov., isolated from sediment.</title>
        <authorList>
            <person name="Wang Y."/>
        </authorList>
    </citation>
    <scope>NUCLEOTIDE SEQUENCE [LARGE SCALE GENOMIC DNA]</scope>
    <source>
        <strain evidence="1 2">HXT-9</strain>
    </source>
</reference>